<dbReference type="SUPFAM" id="SSF54523">
    <property type="entry name" value="Pili subunits"/>
    <property type="match status" value="1"/>
</dbReference>
<protein>
    <submittedName>
        <fullName evidence="1">Uncharacterized protein</fullName>
    </submittedName>
</protein>
<gene>
    <name evidence="1" type="ORF">MNBD_NITROSPINAE01-651</name>
</gene>
<proteinExistence type="predicted"/>
<reference evidence="1" key="1">
    <citation type="submission" date="2018-06" db="EMBL/GenBank/DDBJ databases">
        <authorList>
            <person name="Zhirakovskaya E."/>
        </authorList>
    </citation>
    <scope>NUCLEOTIDE SEQUENCE</scope>
</reference>
<organism evidence="1">
    <name type="scientific">hydrothermal vent metagenome</name>
    <dbReference type="NCBI Taxonomy" id="652676"/>
    <lineage>
        <taxon>unclassified sequences</taxon>
        <taxon>metagenomes</taxon>
        <taxon>ecological metagenomes</taxon>
    </lineage>
</organism>
<dbReference type="InterPro" id="IPR045584">
    <property type="entry name" value="Pilin-like"/>
</dbReference>
<dbReference type="EMBL" id="UOGC01000100">
    <property type="protein sequence ID" value="VAX20009.1"/>
    <property type="molecule type" value="Genomic_DNA"/>
</dbReference>
<sequence>MKVVFTAFVMFSMVCFSGCSDDSTKTDLPQELAAKKMLDEISILVKQNRLPEANEVAVTLEKEFGHTKIYTGARVGLMQKGVYGKDYKNAITGQAIIELENRVLSFFKDIGRWPRQSEIKAIVDAWGRALYWVAGDETKNYDMLFISSGPDGIRGTGDELIIVWSEQDLGGYKDKVTGKMVGQTRKTKKRKMTAGGTPAVITLDELAKQELSAGVPKDSVTTLDALRKKEDANDSRGDGEVVMSLGEIKEKL</sequence>
<dbReference type="AlphaFoldDB" id="A0A3B1BPY8"/>
<accession>A0A3B1BPY8</accession>
<evidence type="ECO:0000313" key="1">
    <source>
        <dbReference type="EMBL" id="VAX20009.1"/>
    </source>
</evidence>
<name>A0A3B1BPY8_9ZZZZ</name>